<evidence type="ECO:0000259" key="6">
    <source>
        <dbReference type="PROSITE" id="PS50977"/>
    </source>
</evidence>
<dbReference type="PRINTS" id="PR00455">
    <property type="entry name" value="HTHTETR"/>
</dbReference>
<gene>
    <name evidence="7" type="ORF">SAMN04489860_0041</name>
</gene>
<accession>A0A1H1LVA6</accession>
<dbReference type="InterPro" id="IPR001647">
    <property type="entry name" value="HTH_TetR"/>
</dbReference>
<proteinExistence type="predicted"/>
<dbReference type="PANTHER" id="PTHR30055">
    <property type="entry name" value="HTH-TYPE TRANSCRIPTIONAL REGULATOR RUTR"/>
    <property type="match status" value="1"/>
</dbReference>
<organism evidence="7 8">
    <name type="scientific">Paraoerskovia marina</name>
    <dbReference type="NCBI Taxonomy" id="545619"/>
    <lineage>
        <taxon>Bacteria</taxon>
        <taxon>Bacillati</taxon>
        <taxon>Actinomycetota</taxon>
        <taxon>Actinomycetes</taxon>
        <taxon>Micrococcales</taxon>
        <taxon>Cellulomonadaceae</taxon>
        <taxon>Paraoerskovia</taxon>
    </lineage>
</organism>
<dbReference type="Proteomes" id="UP000185663">
    <property type="component" value="Chromosome I"/>
</dbReference>
<dbReference type="PANTHER" id="PTHR30055:SF234">
    <property type="entry name" value="HTH-TYPE TRANSCRIPTIONAL REGULATOR BETI"/>
    <property type="match status" value="1"/>
</dbReference>
<keyword evidence="4" id="KW-0804">Transcription</keyword>
<dbReference type="EMBL" id="LT629776">
    <property type="protein sequence ID" value="SDR78466.1"/>
    <property type="molecule type" value="Genomic_DNA"/>
</dbReference>
<dbReference type="GO" id="GO:0003700">
    <property type="term" value="F:DNA-binding transcription factor activity"/>
    <property type="evidence" value="ECO:0007669"/>
    <property type="project" value="TreeGrafter"/>
</dbReference>
<evidence type="ECO:0000256" key="5">
    <source>
        <dbReference type="PROSITE-ProRule" id="PRU00335"/>
    </source>
</evidence>
<dbReference type="PROSITE" id="PS50977">
    <property type="entry name" value="HTH_TETR_2"/>
    <property type="match status" value="1"/>
</dbReference>
<dbReference type="AlphaFoldDB" id="A0A1H1LVA6"/>
<evidence type="ECO:0000256" key="2">
    <source>
        <dbReference type="ARBA" id="ARBA00023015"/>
    </source>
</evidence>
<keyword evidence="3 5" id="KW-0238">DNA-binding</keyword>
<feature type="DNA-binding region" description="H-T-H motif" evidence="5">
    <location>
        <begin position="37"/>
        <end position="56"/>
    </location>
</feature>
<keyword evidence="8" id="KW-1185">Reference proteome</keyword>
<protein>
    <submittedName>
        <fullName evidence="7">DNA-binding transcriptional regulator, AcrR family</fullName>
    </submittedName>
</protein>
<sequence length="204" mass="22918">MSEVAPVRGYAKGRRKRLEIIEAATGLFGEVGYRAASLREISSRVGISHPGLLHHFPTKETLLAAVLEHRDELDEVRLAEDRSEGVGFFAALVQMVQRNQSQPGMIELYAMLSIEATVPDHPAHAYFQQRYQSLIERISEELARMVDDDRLPASTDMGATARSIVALMDGLQVQWLMDRDRPDERVDMAAALRAHLWLLGRVEV</sequence>
<feature type="domain" description="HTH tetR-type" evidence="6">
    <location>
        <begin position="14"/>
        <end position="74"/>
    </location>
</feature>
<keyword evidence="1" id="KW-0678">Repressor</keyword>
<dbReference type="GO" id="GO:0000976">
    <property type="term" value="F:transcription cis-regulatory region binding"/>
    <property type="evidence" value="ECO:0007669"/>
    <property type="project" value="TreeGrafter"/>
</dbReference>
<dbReference type="Pfam" id="PF00440">
    <property type="entry name" value="TetR_N"/>
    <property type="match status" value="1"/>
</dbReference>
<evidence type="ECO:0000313" key="7">
    <source>
        <dbReference type="EMBL" id="SDR78466.1"/>
    </source>
</evidence>
<dbReference type="InterPro" id="IPR036271">
    <property type="entry name" value="Tet_transcr_reg_TetR-rel_C_sf"/>
</dbReference>
<dbReference type="InterPro" id="IPR050109">
    <property type="entry name" value="HTH-type_TetR-like_transc_reg"/>
</dbReference>
<dbReference type="STRING" id="545619.SAMN04489860_0041"/>
<dbReference type="InterPro" id="IPR039538">
    <property type="entry name" value="BetI_C"/>
</dbReference>
<dbReference type="RefSeq" id="WP_083371120.1">
    <property type="nucleotide sequence ID" value="NZ_LT629776.1"/>
</dbReference>
<dbReference type="SUPFAM" id="SSF46689">
    <property type="entry name" value="Homeodomain-like"/>
    <property type="match status" value="1"/>
</dbReference>
<evidence type="ECO:0000313" key="8">
    <source>
        <dbReference type="Proteomes" id="UP000185663"/>
    </source>
</evidence>
<evidence type="ECO:0000256" key="1">
    <source>
        <dbReference type="ARBA" id="ARBA00022491"/>
    </source>
</evidence>
<dbReference type="Pfam" id="PF13977">
    <property type="entry name" value="TetR_C_6"/>
    <property type="match status" value="1"/>
</dbReference>
<reference evidence="7 8" key="1">
    <citation type="submission" date="2016-10" db="EMBL/GenBank/DDBJ databases">
        <authorList>
            <person name="de Groot N.N."/>
        </authorList>
    </citation>
    <scope>NUCLEOTIDE SEQUENCE [LARGE SCALE GENOMIC DNA]</scope>
    <source>
        <strain evidence="7 8">DSM 22126</strain>
    </source>
</reference>
<dbReference type="InterPro" id="IPR009057">
    <property type="entry name" value="Homeodomain-like_sf"/>
</dbReference>
<evidence type="ECO:0000256" key="3">
    <source>
        <dbReference type="ARBA" id="ARBA00023125"/>
    </source>
</evidence>
<keyword evidence="2" id="KW-0805">Transcription regulation</keyword>
<dbReference type="Gene3D" id="1.10.357.10">
    <property type="entry name" value="Tetracycline Repressor, domain 2"/>
    <property type="match status" value="1"/>
</dbReference>
<dbReference type="eggNOG" id="COG1309">
    <property type="taxonomic scope" value="Bacteria"/>
</dbReference>
<evidence type="ECO:0000256" key="4">
    <source>
        <dbReference type="ARBA" id="ARBA00023163"/>
    </source>
</evidence>
<dbReference type="OrthoDB" id="7505659at2"/>
<dbReference type="SUPFAM" id="SSF48498">
    <property type="entry name" value="Tetracyclin repressor-like, C-terminal domain"/>
    <property type="match status" value="1"/>
</dbReference>
<name>A0A1H1LVA6_9CELL</name>